<dbReference type="EMBL" id="FMCS01000013">
    <property type="protein sequence ID" value="SCF30285.1"/>
    <property type="molecule type" value="Genomic_DNA"/>
</dbReference>
<protein>
    <submittedName>
        <fullName evidence="2">Putative restriction endonuclease</fullName>
    </submittedName>
</protein>
<keyword evidence="3" id="KW-1185">Reference proteome</keyword>
<proteinExistence type="predicted"/>
<dbReference type="InterPro" id="IPR003615">
    <property type="entry name" value="HNH_nuc"/>
</dbReference>
<gene>
    <name evidence="2" type="ORF">GA0070214_11348</name>
</gene>
<name>A0A1C4ZBH0_9ACTN</name>
<sequence length="284" mass="32542">MERAHSHGELATQAELSKFTFEGIRVPLLDRQRGIRKPAILDAALSFRTTFTPPGQSPPYEDREGQDGLLRYKYRGDNPNHPENIALRRAYEHDLPLIWFVGVAPGVYLPRYPVWLVADERKELQFAVALDEDQKLIEPGTFLEPDRRRYVERLTKLRLHQPLFRARVLQAYGASCSVCQLRHSSLLEAAHIIPDGQPRGEPIVPNGLSLCKIHHATFDQGILGIRPDHVVEVRKDILAEVDGPMLRHGIQEMHGRLISLPRDRAARPDRDRLEVRYEQFRKAA</sequence>
<dbReference type="GO" id="GO:0004519">
    <property type="term" value="F:endonuclease activity"/>
    <property type="evidence" value="ECO:0007669"/>
    <property type="project" value="UniProtKB-KW"/>
</dbReference>
<keyword evidence="2" id="KW-0255">Endonuclease</keyword>
<evidence type="ECO:0000313" key="3">
    <source>
        <dbReference type="Proteomes" id="UP000199629"/>
    </source>
</evidence>
<feature type="domain" description="HNH nuclease" evidence="1">
    <location>
        <begin position="176"/>
        <end position="225"/>
    </location>
</feature>
<dbReference type="AlphaFoldDB" id="A0A1C4ZBH0"/>
<dbReference type="Pfam" id="PF13391">
    <property type="entry name" value="HNH_2"/>
    <property type="match status" value="1"/>
</dbReference>
<evidence type="ECO:0000259" key="1">
    <source>
        <dbReference type="Pfam" id="PF13391"/>
    </source>
</evidence>
<keyword evidence="2" id="KW-0540">Nuclease</keyword>
<organism evidence="2 3">
    <name type="scientific">Micromonospora chaiyaphumensis</name>
    <dbReference type="NCBI Taxonomy" id="307119"/>
    <lineage>
        <taxon>Bacteria</taxon>
        <taxon>Bacillati</taxon>
        <taxon>Actinomycetota</taxon>
        <taxon>Actinomycetes</taxon>
        <taxon>Micromonosporales</taxon>
        <taxon>Micromonosporaceae</taxon>
        <taxon>Micromonospora</taxon>
    </lineage>
</organism>
<evidence type="ECO:0000313" key="2">
    <source>
        <dbReference type="EMBL" id="SCF30285.1"/>
    </source>
</evidence>
<dbReference type="Proteomes" id="UP000199629">
    <property type="component" value="Unassembled WGS sequence"/>
</dbReference>
<accession>A0A1C4ZBH0</accession>
<keyword evidence="2" id="KW-0378">Hydrolase</keyword>
<reference evidence="3" key="1">
    <citation type="submission" date="2016-06" db="EMBL/GenBank/DDBJ databases">
        <authorList>
            <person name="Varghese N."/>
            <person name="Submissions Spin"/>
        </authorList>
    </citation>
    <scope>NUCLEOTIDE SEQUENCE [LARGE SCALE GENOMIC DNA]</scope>
    <source>
        <strain evidence="3">DSM 45246</strain>
    </source>
</reference>